<keyword evidence="1" id="KW-1133">Transmembrane helix</keyword>
<reference evidence="2" key="1">
    <citation type="journal article" date="2014" name="Int. J. Syst. Evol. Microbiol.">
        <title>Complete genome sequence of Corynebacterium casei LMG S-19264T (=DSM 44701T), isolated from a smear-ripened cheese.</title>
        <authorList>
            <consortium name="US DOE Joint Genome Institute (JGI-PGF)"/>
            <person name="Walter F."/>
            <person name="Albersmeier A."/>
            <person name="Kalinowski J."/>
            <person name="Ruckert C."/>
        </authorList>
    </citation>
    <scope>NUCLEOTIDE SEQUENCE</scope>
    <source>
        <strain evidence="2">CGMCC 1.15367</strain>
    </source>
</reference>
<keyword evidence="3" id="KW-1185">Reference proteome</keyword>
<dbReference type="InterPro" id="IPR025291">
    <property type="entry name" value="DUF4153"/>
</dbReference>
<evidence type="ECO:0000256" key="1">
    <source>
        <dbReference type="SAM" id="Phobius"/>
    </source>
</evidence>
<gene>
    <name evidence="2" type="ORF">GCM10011390_02360</name>
</gene>
<feature type="transmembrane region" description="Helical" evidence="1">
    <location>
        <begin position="118"/>
        <end position="137"/>
    </location>
</feature>
<evidence type="ECO:0008006" key="4">
    <source>
        <dbReference type="Google" id="ProtNLM"/>
    </source>
</evidence>
<sequence>MTPGDGARRHRIHTLLRRMGRALAEAPRRAFGRFPATILAVAGLSLVANAEVADADWLAGGELGRLIAALVLAAGASLAAVLFAESTRAGPVGRAALGFATAVGAGLLVWFGSPSILFVPPLAAAVLLAVPLAPQMIGASDRDFWSFSLWTFIGAVLGFASVLLFVLGLSAILEMIRFLFGFGLGTRSYQLIYTTALTFVGPLFALSRIPLDLRDDTPIDRRDRVVGGIALLLEWVALPLWLATAAILHLYAGKIVMAGALPTNQIGWIVGTYAGSTIALRIAADPFLTTGHGAMRLFRRLWAFGLVVPLALLAQAIWLRVGAEGFTGERYYLVLLAVAAGLVLLAQIPRRSRDAIRLMAAIPITLLAMSAIGPLGMASVVARSQTGLILRDFTDAEGHLRRADRSPEAKTALRQRIAALAEVDRLSALDPLLDEGDRRALEEQAEPGLEDRLLAMLGLAYGMEEPSPRESFAARRDAPFDVAGYDRLYLRFALRAGAWSAPTDEDGARLSGDILELRLNGRNDRLPVRPVFAASPGPGEAPIRLEGMTEAGRHIALRVTAYSRDPRDPGDAELSFDLAVRRAEWSD</sequence>
<keyword evidence="1" id="KW-0472">Membrane</keyword>
<dbReference type="RefSeq" id="WP_188906405.1">
    <property type="nucleotide sequence ID" value="NZ_BMIQ01000001.1"/>
</dbReference>
<keyword evidence="1" id="KW-0812">Transmembrane</keyword>
<dbReference type="Pfam" id="PF13687">
    <property type="entry name" value="DUF4153"/>
    <property type="match status" value="1"/>
</dbReference>
<protein>
    <recommendedName>
        <fullName evidence="4">DUF4153 domain-containing protein</fullName>
    </recommendedName>
</protein>
<comment type="caution">
    <text evidence="2">The sequence shown here is derived from an EMBL/GenBank/DDBJ whole genome shotgun (WGS) entry which is preliminary data.</text>
</comment>
<evidence type="ECO:0000313" key="2">
    <source>
        <dbReference type="EMBL" id="GGD87195.1"/>
    </source>
</evidence>
<dbReference type="EMBL" id="BMIQ01000001">
    <property type="protein sequence ID" value="GGD87195.1"/>
    <property type="molecule type" value="Genomic_DNA"/>
</dbReference>
<organism evidence="2 3">
    <name type="scientific">Aureimonas endophytica</name>
    <dbReference type="NCBI Taxonomy" id="2027858"/>
    <lineage>
        <taxon>Bacteria</taxon>
        <taxon>Pseudomonadati</taxon>
        <taxon>Pseudomonadota</taxon>
        <taxon>Alphaproteobacteria</taxon>
        <taxon>Hyphomicrobiales</taxon>
        <taxon>Aurantimonadaceae</taxon>
        <taxon>Aureimonas</taxon>
    </lineage>
</organism>
<reference evidence="2" key="2">
    <citation type="submission" date="2020-09" db="EMBL/GenBank/DDBJ databases">
        <authorList>
            <person name="Sun Q."/>
            <person name="Zhou Y."/>
        </authorList>
    </citation>
    <scope>NUCLEOTIDE SEQUENCE</scope>
    <source>
        <strain evidence="2">CGMCC 1.15367</strain>
    </source>
</reference>
<evidence type="ECO:0000313" key="3">
    <source>
        <dbReference type="Proteomes" id="UP000644699"/>
    </source>
</evidence>
<feature type="transmembrane region" description="Helical" evidence="1">
    <location>
        <begin position="149"/>
        <end position="172"/>
    </location>
</feature>
<feature type="transmembrane region" description="Helical" evidence="1">
    <location>
        <begin position="268"/>
        <end position="289"/>
    </location>
</feature>
<dbReference type="AlphaFoldDB" id="A0A916ZBX0"/>
<dbReference type="Proteomes" id="UP000644699">
    <property type="component" value="Unassembled WGS sequence"/>
</dbReference>
<feature type="transmembrane region" description="Helical" evidence="1">
    <location>
        <begin position="225"/>
        <end position="248"/>
    </location>
</feature>
<accession>A0A916ZBX0</accession>
<feature type="transmembrane region" description="Helical" evidence="1">
    <location>
        <begin position="192"/>
        <end position="213"/>
    </location>
</feature>
<feature type="transmembrane region" description="Helical" evidence="1">
    <location>
        <begin position="331"/>
        <end position="348"/>
    </location>
</feature>
<name>A0A916ZBX0_9HYPH</name>
<feature type="transmembrane region" description="Helical" evidence="1">
    <location>
        <begin position="301"/>
        <end position="319"/>
    </location>
</feature>
<feature type="transmembrane region" description="Helical" evidence="1">
    <location>
        <begin position="95"/>
        <end position="112"/>
    </location>
</feature>
<feature type="transmembrane region" description="Helical" evidence="1">
    <location>
        <begin position="360"/>
        <end position="382"/>
    </location>
</feature>
<feature type="transmembrane region" description="Helical" evidence="1">
    <location>
        <begin position="66"/>
        <end position="83"/>
    </location>
</feature>
<proteinExistence type="predicted"/>